<evidence type="ECO:0000313" key="2">
    <source>
        <dbReference type="Proteomes" id="UP000008782"/>
    </source>
</evidence>
<gene>
    <name evidence="1" type="ORF">GLRG_01199</name>
</gene>
<reference evidence="2" key="1">
    <citation type="journal article" date="2012" name="Nat. Genet.">
        <title>Lifestyle transitions in plant pathogenic Colletotrichum fungi deciphered by genome and transcriptome analyses.</title>
        <authorList>
            <person name="O'Connell R.J."/>
            <person name="Thon M.R."/>
            <person name="Hacquard S."/>
            <person name="Amyotte S.G."/>
            <person name="Kleemann J."/>
            <person name="Torres M.F."/>
            <person name="Damm U."/>
            <person name="Buiate E.A."/>
            <person name="Epstein L."/>
            <person name="Alkan N."/>
            <person name="Altmueller J."/>
            <person name="Alvarado-Balderrama L."/>
            <person name="Bauser C.A."/>
            <person name="Becker C."/>
            <person name="Birren B.W."/>
            <person name="Chen Z."/>
            <person name="Choi J."/>
            <person name="Crouch J.A."/>
            <person name="Duvick J.P."/>
            <person name="Farman M.A."/>
            <person name="Gan P."/>
            <person name="Heiman D."/>
            <person name="Henrissat B."/>
            <person name="Howard R.J."/>
            <person name="Kabbage M."/>
            <person name="Koch C."/>
            <person name="Kracher B."/>
            <person name="Kubo Y."/>
            <person name="Law A.D."/>
            <person name="Lebrun M.-H."/>
            <person name="Lee Y.-H."/>
            <person name="Miyara I."/>
            <person name="Moore N."/>
            <person name="Neumann U."/>
            <person name="Nordstroem K."/>
            <person name="Panaccione D.G."/>
            <person name="Panstruga R."/>
            <person name="Place M."/>
            <person name="Proctor R.H."/>
            <person name="Prusky D."/>
            <person name="Rech G."/>
            <person name="Reinhardt R."/>
            <person name="Rollins J.A."/>
            <person name="Rounsley S."/>
            <person name="Schardl C.L."/>
            <person name="Schwartz D.C."/>
            <person name="Shenoy N."/>
            <person name="Shirasu K."/>
            <person name="Sikhakolli U.R."/>
            <person name="Stueber K."/>
            <person name="Sukno S.A."/>
            <person name="Sweigard J.A."/>
            <person name="Takano Y."/>
            <person name="Takahara H."/>
            <person name="Trail F."/>
            <person name="van der Does H.C."/>
            <person name="Voll L.M."/>
            <person name="Will I."/>
            <person name="Young S."/>
            <person name="Zeng Q."/>
            <person name="Zhang J."/>
            <person name="Zhou S."/>
            <person name="Dickman M.B."/>
            <person name="Schulze-Lefert P."/>
            <person name="Ver Loren van Themaat E."/>
            <person name="Ma L.-J."/>
            <person name="Vaillancourt L.J."/>
        </authorList>
    </citation>
    <scope>NUCLEOTIDE SEQUENCE [LARGE SCALE GENOMIC DNA]</scope>
    <source>
        <strain evidence="2">M1.001 / M2 / FGSC 10212</strain>
    </source>
</reference>
<protein>
    <submittedName>
        <fullName evidence="1">Uncharacterized protein</fullName>
    </submittedName>
</protein>
<dbReference type="RefSeq" id="XP_008090075.1">
    <property type="nucleotide sequence ID" value="XM_008091884.1"/>
</dbReference>
<sequence length="128" mass="14744">MSLGSTCQCPCDTCLGGSLGLCDATRPEFVCRCGFRNIVTKQWNEHGRVRRQDQCRCGEILCEKRARDHVKGCRLGGKKYVCLRPRTGDHVESHRLEFTDRKDFLAHFNDECKGRRAGRPREEKTRLE</sequence>
<dbReference type="VEuPathDB" id="FungiDB:GLRG_01199"/>
<organism evidence="2">
    <name type="scientific">Colletotrichum graminicola (strain M1.001 / M2 / FGSC 10212)</name>
    <name type="common">Maize anthracnose fungus</name>
    <name type="synonym">Glomerella graminicola</name>
    <dbReference type="NCBI Taxonomy" id="645133"/>
    <lineage>
        <taxon>Eukaryota</taxon>
        <taxon>Fungi</taxon>
        <taxon>Dikarya</taxon>
        <taxon>Ascomycota</taxon>
        <taxon>Pezizomycotina</taxon>
        <taxon>Sordariomycetes</taxon>
        <taxon>Hypocreomycetidae</taxon>
        <taxon>Glomerellales</taxon>
        <taxon>Glomerellaceae</taxon>
        <taxon>Colletotrichum</taxon>
        <taxon>Colletotrichum graminicola species complex</taxon>
    </lineage>
</organism>
<accession>E3Q4P0</accession>
<dbReference type="EMBL" id="GG697333">
    <property type="protein sequence ID" value="EFQ26055.1"/>
    <property type="molecule type" value="Genomic_DNA"/>
</dbReference>
<name>E3Q4P0_COLGM</name>
<dbReference type="HOGENOM" id="CLU_1959405_0_0_1"/>
<proteinExistence type="predicted"/>
<evidence type="ECO:0000313" key="1">
    <source>
        <dbReference type="EMBL" id="EFQ26055.1"/>
    </source>
</evidence>
<keyword evidence="2" id="KW-1185">Reference proteome</keyword>
<dbReference type="Proteomes" id="UP000008782">
    <property type="component" value="Unassembled WGS sequence"/>
</dbReference>
<dbReference type="GeneID" id="24406564"/>
<dbReference type="AlphaFoldDB" id="E3Q4P0"/>